<dbReference type="RefSeq" id="WP_188772891.1">
    <property type="nucleotide sequence ID" value="NZ_BMHK01000037.1"/>
</dbReference>
<dbReference type="InterPro" id="IPR005199">
    <property type="entry name" value="Glyco_hydro_79"/>
</dbReference>
<dbReference type="Proteomes" id="UP000608154">
    <property type="component" value="Unassembled WGS sequence"/>
</dbReference>
<evidence type="ECO:0008006" key="3">
    <source>
        <dbReference type="Google" id="ProtNLM"/>
    </source>
</evidence>
<proteinExistence type="predicted"/>
<reference evidence="1" key="2">
    <citation type="submission" date="2020-09" db="EMBL/GenBank/DDBJ databases">
        <authorList>
            <person name="Sun Q."/>
            <person name="Zhou Y."/>
        </authorList>
    </citation>
    <scope>NUCLEOTIDE SEQUENCE</scope>
    <source>
        <strain evidence="1">CGMCC 1.15095</strain>
    </source>
</reference>
<evidence type="ECO:0000313" key="1">
    <source>
        <dbReference type="EMBL" id="GGC13485.1"/>
    </source>
</evidence>
<dbReference type="GO" id="GO:0016798">
    <property type="term" value="F:hydrolase activity, acting on glycosyl bonds"/>
    <property type="evidence" value="ECO:0007669"/>
    <property type="project" value="InterPro"/>
</dbReference>
<keyword evidence="2" id="KW-1185">Reference proteome</keyword>
<dbReference type="EMBL" id="BMHK01000037">
    <property type="protein sequence ID" value="GGC13485.1"/>
    <property type="molecule type" value="Genomic_DNA"/>
</dbReference>
<reference evidence="1" key="1">
    <citation type="journal article" date="2014" name="Int. J. Syst. Evol. Microbiol.">
        <title>Complete genome sequence of Corynebacterium casei LMG S-19264T (=DSM 44701T), isolated from a smear-ripened cheese.</title>
        <authorList>
            <consortium name="US DOE Joint Genome Institute (JGI-PGF)"/>
            <person name="Walter F."/>
            <person name="Albersmeier A."/>
            <person name="Kalinowski J."/>
            <person name="Ruckert C."/>
        </authorList>
    </citation>
    <scope>NUCLEOTIDE SEQUENCE</scope>
    <source>
        <strain evidence="1">CGMCC 1.15095</strain>
    </source>
</reference>
<dbReference type="SUPFAM" id="SSF51445">
    <property type="entry name" value="(Trans)glycosidases"/>
    <property type="match status" value="1"/>
</dbReference>
<dbReference type="GO" id="GO:0016020">
    <property type="term" value="C:membrane"/>
    <property type="evidence" value="ECO:0007669"/>
    <property type="project" value="InterPro"/>
</dbReference>
<organism evidence="1 2">
    <name type="scientific">Novosphingobium endophyticum</name>
    <dbReference type="NCBI Taxonomy" id="1955250"/>
    <lineage>
        <taxon>Bacteria</taxon>
        <taxon>Pseudomonadati</taxon>
        <taxon>Pseudomonadota</taxon>
        <taxon>Alphaproteobacteria</taxon>
        <taxon>Sphingomonadales</taxon>
        <taxon>Sphingomonadaceae</taxon>
        <taxon>Novosphingobium</taxon>
    </lineage>
</organism>
<protein>
    <recommendedName>
        <fullName evidence="3">Glycosyl hydrolase family 79</fullName>
    </recommendedName>
</protein>
<dbReference type="PROSITE" id="PS51257">
    <property type="entry name" value="PROKAR_LIPOPROTEIN"/>
    <property type="match status" value="1"/>
</dbReference>
<dbReference type="Gene3D" id="3.20.20.80">
    <property type="entry name" value="Glycosidases"/>
    <property type="match status" value="1"/>
</dbReference>
<dbReference type="PANTHER" id="PTHR46145:SF4">
    <property type="entry name" value="HEPARANASE"/>
    <property type="match status" value="1"/>
</dbReference>
<dbReference type="Pfam" id="PF03662">
    <property type="entry name" value="Glyco_hydro_79n"/>
    <property type="match status" value="1"/>
</dbReference>
<dbReference type="PANTHER" id="PTHR46145">
    <property type="entry name" value="HEPARANASE"/>
    <property type="match status" value="1"/>
</dbReference>
<dbReference type="InterPro" id="IPR017853">
    <property type="entry name" value="GH"/>
</dbReference>
<comment type="caution">
    <text evidence="1">The sequence shown here is derived from an EMBL/GenBank/DDBJ whole genome shotgun (WGS) entry which is preliminary data.</text>
</comment>
<gene>
    <name evidence="1" type="ORF">GCM10011494_35410</name>
</gene>
<name>A0A916TV29_9SPHN</name>
<evidence type="ECO:0000313" key="2">
    <source>
        <dbReference type="Proteomes" id="UP000608154"/>
    </source>
</evidence>
<sequence>MNDSAERNSIPSQRALLKAGFVLTLLGAVSGCATTTVADRSASRQAADEALSIDAGTLPFVREMDDRFQSFQIGFSHLTGGDTWKSFDAMDGKPGASVADVREPRAATDLTNRRLRNLTAALAPFYLRYSGTTANNVYFQDDDKPKLAKAPEGYKVVLTRQRWKEALEFAKAVNTQVVTSFTISEGVRDASHAWTPRMAAPWMAYTRSIGHSLYAAELYNEPNAPEYPELPKGYSEAQFASDFATFSKTMAEVAPQTKLAGPGNATLGIPGVETLLKPSPEDYANANPRPEFDIISYHFYPVLSQRCAAADSPQSIPADKAFDEEFLARPDKRLQSMKALRDSHAPGAPIWLTETGGAACGGLAWQPLFLDSFRYLDTSARLAKQGLDAIFTHALISGSNGVIDEKTFQPNASYWGAVLWRRLMGTRILDAGPVAPGLHVYAHCLRGTPGGVTLLAINMQAQAVSFDLTAPADVYALTSPDLQSNTVLLNGQLLAVQADDTLPAMKPQRMQGNQVTVAPTSINFIALPEANNPACKI</sequence>
<accession>A0A916TV29</accession>
<dbReference type="AlphaFoldDB" id="A0A916TV29"/>